<name>A0A840QK86_9PSEU</name>
<evidence type="ECO:0000313" key="5">
    <source>
        <dbReference type="Proteomes" id="UP000584374"/>
    </source>
</evidence>
<dbReference type="GO" id="GO:0016829">
    <property type="term" value="F:lyase activity"/>
    <property type="evidence" value="ECO:0007669"/>
    <property type="project" value="UniProtKB-KW"/>
</dbReference>
<reference evidence="4 5" key="1">
    <citation type="submission" date="2020-08" db="EMBL/GenBank/DDBJ databases">
        <title>Sequencing the genomes of 1000 actinobacteria strains.</title>
        <authorList>
            <person name="Klenk H.-P."/>
        </authorList>
    </citation>
    <scope>NUCLEOTIDE SEQUENCE [LARGE SCALE GENOMIC DNA]</scope>
    <source>
        <strain evidence="4 5">DSM 45584</strain>
    </source>
</reference>
<evidence type="ECO:0000259" key="3">
    <source>
        <dbReference type="Pfam" id="PF04412"/>
    </source>
</evidence>
<sequence length="402" mass="42636">MIVATGRSLGGSRLISINSCHVDSCLYHGQVSLDFARGLEARGARVRVPTTLNVGSVDLLHPAMVLRRNPEEVKVYEDGRALMAAYTALGCTPSWTCAPYQLPGRPSFGEHIAWAESNAVVFANSVLGARTERYGDFIDICSAVTGFAPYAGLHTDEGRLATVLFDCTGLTGATLDHELTYPLIGYLVGSWTDQGNNPVITGLPPDTPEDRLKALGAAAASAGGVALFHAVGVTPEAPTLEAVLHPSGPIAVHRLELRDLEAARAELTTRSTGKLDAVSVGTPHASIAEIRALAQLLKPAPRFHDEVEVFLSTGRRTLTDAKAEGLVEILERSGVRILVDTCTYVTSVLSAKVHTVMTNSAKWAHYAPANLGVDVAVGTLEECVESAVRGQVTLHPMSEVSD</sequence>
<keyword evidence="2" id="KW-0456">Lyase</keyword>
<gene>
    <name evidence="4" type="ORF">BJ970_007419</name>
</gene>
<accession>A0A840QK86</accession>
<organism evidence="4 5">
    <name type="scientific">Saccharopolyspora phatthalungensis</name>
    <dbReference type="NCBI Taxonomy" id="664693"/>
    <lineage>
        <taxon>Bacteria</taxon>
        <taxon>Bacillati</taxon>
        <taxon>Actinomycetota</taxon>
        <taxon>Actinomycetes</taxon>
        <taxon>Pseudonocardiales</taxon>
        <taxon>Pseudonocardiaceae</taxon>
        <taxon>Saccharopolyspora</taxon>
    </lineage>
</organism>
<feature type="domain" description="Phosphomevalonate dehydratase large subunit-like" evidence="3">
    <location>
        <begin position="2"/>
        <end position="385"/>
    </location>
</feature>
<evidence type="ECO:0000313" key="4">
    <source>
        <dbReference type="EMBL" id="MBB5159819.1"/>
    </source>
</evidence>
<comment type="caution">
    <text evidence="4">The sequence shown here is derived from an EMBL/GenBank/DDBJ whole genome shotgun (WGS) entry which is preliminary data.</text>
</comment>
<dbReference type="PANTHER" id="PTHR36577:SF3">
    <property type="entry name" value="DUF521 DOMAIN PROTEIN (AFU_ORTHOLOGUE AFUA_6G00490)"/>
    <property type="match status" value="1"/>
</dbReference>
<dbReference type="EMBL" id="JACHIW010000003">
    <property type="protein sequence ID" value="MBB5159819.1"/>
    <property type="molecule type" value="Genomic_DNA"/>
</dbReference>
<evidence type="ECO:0000256" key="1">
    <source>
        <dbReference type="ARBA" id="ARBA00023004"/>
    </source>
</evidence>
<proteinExistence type="predicted"/>
<keyword evidence="5" id="KW-1185">Reference proteome</keyword>
<dbReference type="PANTHER" id="PTHR36577">
    <property type="entry name" value="DUF521 DOMAIN PROTEIN (AFU_ORTHOLOGUE AFUA_6G00490)"/>
    <property type="match status" value="1"/>
</dbReference>
<dbReference type="InterPro" id="IPR007506">
    <property type="entry name" value="PMDh-L-like_dom"/>
</dbReference>
<keyword evidence="1" id="KW-0408">Iron</keyword>
<dbReference type="AlphaFoldDB" id="A0A840QK86"/>
<evidence type="ECO:0000256" key="2">
    <source>
        <dbReference type="ARBA" id="ARBA00023239"/>
    </source>
</evidence>
<dbReference type="Proteomes" id="UP000584374">
    <property type="component" value="Unassembled WGS sequence"/>
</dbReference>
<protein>
    <recommendedName>
        <fullName evidence="3">Phosphomevalonate dehydratase large subunit-like domain-containing protein</fullName>
    </recommendedName>
</protein>
<dbReference type="Pfam" id="PF04412">
    <property type="entry name" value="AcnX"/>
    <property type="match status" value="1"/>
</dbReference>